<dbReference type="Proteomes" id="UP000461730">
    <property type="component" value="Unassembled WGS sequence"/>
</dbReference>
<proteinExistence type="predicted"/>
<evidence type="ECO:0000313" key="1">
    <source>
        <dbReference type="EMBL" id="MVT12386.1"/>
    </source>
</evidence>
<dbReference type="AlphaFoldDB" id="A0A7K1UDJ4"/>
<accession>A0A7K1UDJ4</accession>
<dbReference type="EMBL" id="WRXN01000024">
    <property type="protein sequence ID" value="MVT12386.1"/>
    <property type="molecule type" value="Genomic_DNA"/>
</dbReference>
<dbReference type="InterPro" id="IPR011990">
    <property type="entry name" value="TPR-like_helical_dom_sf"/>
</dbReference>
<dbReference type="SUPFAM" id="SSF48452">
    <property type="entry name" value="TPR-like"/>
    <property type="match status" value="1"/>
</dbReference>
<evidence type="ECO:0000313" key="2">
    <source>
        <dbReference type="Proteomes" id="UP000461730"/>
    </source>
</evidence>
<reference evidence="1 2" key="1">
    <citation type="submission" date="2019-12" db="EMBL/GenBank/DDBJ databases">
        <title>Chitinophaga sp. strain ysch24 (GDMCC 1.1355), whole genome shotgun sequence.</title>
        <authorList>
            <person name="Zhang X."/>
        </authorList>
    </citation>
    <scope>NUCLEOTIDE SEQUENCE [LARGE SCALE GENOMIC DNA]</scope>
    <source>
        <strain evidence="2">ysch24</strain>
    </source>
</reference>
<comment type="caution">
    <text evidence="1">The sequence shown here is derived from an EMBL/GenBank/DDBJ whole genome shotgun (WGS) entry which is preliminary data.</text>
</comment>
<name>A0A7K1UDJ4_9BACT</name>
<gene>
    <name evidence="1" type="ORF">GO493_29300</name>
</gene>
<keyword evidence="2" id="KW-1185">Reference proteome</keyword>
<organism evidence="1 2">
    <name type="scientific">Chitinophaga tropicalis</name>
    <dbReference type="NCBI Taxonomy" id="2683588"/>
    <lineage>
        <taxon>Bacteria</taxon>
        <taxon>Pseudomonadati</taxon>
        <taxon>Bacteroidota</taxon>
        <taxon>Chitinophagia</taxon>
        <taxon>Chitinophagales</taxon>
        <taxon>Chitinophagaceae</taxon>
        <taxon>Chitinophaga</taxon>
    </lineage>
</organism>
<dbReference type="Gene3D" id="1.25.40.390">
    <property type="match status" value="1"/>
</dbReference>
<protein>
    <submittedName>
        <fullName evidence="1">RagB/SusD family nutrient uptake outer membrane protein</fullName>
    </submittedName>
</protein>
<sequence length="584" mass="66908">MKYTVLYILFLSVCFSSCKKLFDIEPETVLNNDQTYRNVSDADAAVIGIYGKFMGLAERYVVLNELRADLMDVTGSAGNKYLQELSVHQVSADNPYADPKPFYEVIINCNDALTNFDAMLRDKRMTADEYNLRYSAVGAVRTWVYLQLGIHFGSIPYVTSALENIDALKKEEQFPRISFDELLDKLIIFTEGLPYKTPFPAGTSLLTVVDGYSTEKFFVNIKCLLGDLYLWKGNYNQAATNYQFMMNYGDVLYPARNSEQWYETYKVAYTANTNGGNWSNIFSQPYGERYSNYEIMWNLPFDKNFAPQNPFISLFDNVNGNYRLKPSALAIKRWNDQVRTGNAVGNNTPVDLRGPNASWKTQAGQPVVNKYTFNYNPLLPFETNSKWILYRAATLHLRYAEAANRDGRDKLTYAILNNGIKNTYDPVYMATGVSGGESRNVTNIEQTFDVPPYDFDARSGNYPNYRSPWYRHIGIRGRVSLKPVLIDSTKYFDMNNTERPVTDRVGLTLYMEDKLLEEDALELAFEGYRWPDLLRVALRRYAADPGWLADKVAAKFDASGDGQAAAVRSRLMNKQNWYLPFRWD</sequence>
<dbReference type="RefSeq" id="WP_157309804.1">
    <property type="nucleotide sequence ID" value="NZ_WRXN01000024.1"/>
</dbReference>